<keyword evidence="6 12" id="KW-0695">RNA-directed DNA polymerase</keyword>
<dbReference type="PROSITE" id="PS50878">
    <property type="entry name" value="RT_POL"/>
    <property type="match status" value="1"/>
</dbReference>
<reference evidence="12 13" key="1">
    <citation type="submission" date="2019-01" db="EMBL/GenBank/DDBJ databases">
        <title>Nocardioides guangzhouensis sp. nov., an actinobacterium isolated from soil.</title>
        <authorList>
            <person name="Fu Y."/>
            <person name="Cai Y."/>
            <person name="Lin Z."/>
            <person name="Chen P."/>
        </authorList>
    </citation>
    <scope>NUCLEOTIDE SEQUENCE [LARGE SCALE GENOMIC DNA]</scope>
    <source>
        <strain evidence="12 13">NBRC 105384</strain>
    </source>
</reference>
<comment type="function">
    <text evidence="8">Poorly processive, error-prone DNA polymerase involved in untargeted mutagenesis. Copies undamaged DNA at stalled replication forks, which arise in vivo from mismatched or misaligned primer ends. These misaligned primers can be extended by PolIV. Exhibits no 3'-5' exonuclease (proofreading) activity. May be involved in translesional synthesis, in conjunction with the beta clamp from PolIII.</text>
</comment>
<dbReference type="GO" id="GO:0051607">
    <property type="term" value="P:defense response to virus"/>
    <property type="evidence" value="ECO:0007669"/>
    <property type="project" value="UniProtKB-KW"/>
</dbReference>
<dbReference type="EC" id="2.7.7.49" evidence="1"/>
<dbReference type="PANTHER" id="PTHR34047:SF7">
    <property type="entry name" value="RNA-DIRECTED DNA POLYMERASE"/>
    <property type="match status" value="1"/>
</dbReference>
<evidence type="ECO:0000256" key="9">
    <source>
        <dbReference type="ARBA" id="ARBA00034120"/>
    </source>
</evidence>
<proteinExistence type="inferred from homology"/>
<dbReference type="SUPFAM" id="SSF56672">
    <property type="entry name" value="DNA/RNA polymerases"/>
    <property type="match status" value="1"/>
</dbReference>
<dbReference type="GO" id="GO:0003964">
    <property type="term" value="F:RNA-directed DNA polymerase activity"/>
    <property type="evidence" value="ECO:0007669"/>
    <property type="project" value="UniProtKB-KW"/>
</dbReference>
<evidence type="ECO:0000313" key="12">
    <source>
        <dbReference type="EMBL" id="RYU14346.1"/>
    </source>
</evidence>
<keyword evidence="4" id="KW-0479">Metal-binding</keyword>
<evidence type="ECO:0000256" key="2">
    <source>
        <dbReference type="ARBA" id="ARBA00022679"/>
    </source>
</evidence>
<comment type="caution">
    <text evidence="12">The sequence shown here is derived from an EMBL/GenBank/DDBJ whole genome shotgun (WGS) entry which is preliminary data.</text>
</comment>
<dbReference type="AlphaFoldDB" id="A0A4V1Z2G7"/>
<evidence type="ECO:0000259" key="11">
    <source>
        <dbReference type="PROSITE" id="PS50878"/>
    </source>
</evidence>
<keyword evidence="5" id="KW-0460">Magnesium</keyword>
<dbReference type="RefSeq" id="WP_129985560.1">
    <property type="nucleotide sequence ID" value="NZ_SDPU01000011.1"/>
</dbReference>
<dbReference type="OrthoDB" id="1550386at2"/>
<dbReference type="Proteomes" id="UP000291189">
    <property type="component" value="Unassembled WGS sequence"/>
</dbReference>
<sequence>MFEVDVETLASASYMKSADVLVRWGEMLLIEGLGYTRIAVPQKRRRPREVLRPNIGLDRVLKHLRLGLASTSGYEAPDEVHGFVQGRGTVTNAACHLAQDVVLKVDIKDFFDSIGSEEVCSALTRFGFTDECAELVASVTLVDGKLAQGFSTSPLLSNIAFHATDEALAGFAHTRGVTFTRYVDDLAFSGTKDAIDDEFLESLDVQLGNVGWRINPAKTRFMRRGGPQFVTGLYVGDHAGAHIPRPMKERLRRELYFAERFGVSDARQRSPRPMSIERLAGWVHYAAHADPAFGLPLRDRWQRIAPALDSYVPGPDWDLLDDIEFPDDW</sequence>
<keyword evidence="7" id="KW-0051">Antiviral defense</keyword>
<dbReference type="PANTHER" id="PTHR34047">
    <property type="entry name" value="NUCLEAR INTRON MATURASE 1, MITOCHONDRIAL-RELATED"/>
    <property type="match status" value="1"/>
</dbReference>
<dbReference type="Gene3D" id="3.30.70.270">
    <property type="match status" value="1"/>
</dbReference>
<name>A0A4V1Z2G7_9ACTN</name>
<dbReference type="InterPro" id="IPR000123">
    <property type="entry name" value="Reverse_transcriptase_msDNA"/>
</dbReference>
<feature type="domain" description="Reverse transcriptase" evidence="11">
    <location>
        <begin position="1"/>
        <end position="235"/>
    </location>
</feature>
<dbReference type="InterPro" id="IPR043502">
    <property type="entry name" value="DNA/RNA_pol_sf"/>
</dbReference>
<comment type="catalytic activity">
    <reaction evidence="10">
        <text>DNA(n) + a 2'-deoxyribonucleoside 5'-triphosphate = DNA(n+1) + diphosphate</text>
        <dbReference type="Rhea" id="RHEA:22508"/>
        <dbReference type="Rhea" id="RHEA-COMP:17339"/>
        <dbReference type="Rhea" id="RHEA-COMP:17340"/>
        <dbReference type="ChEBI" id="CHEBI:33019"/>
        <dbReference type="ChEBI" id="CHEBI:61560"/>
        <dbReference type="ChEBI" id="CHEBI:173112"/>
        <dbReference type="EC" id="2.7.7.49"/>
    </reaction>
</comment>
<dbReference type="Pfam" id="PF00078">
    <property type="entry name" value="RVT_1"/>
    <property type="match status" value="1"/>
</dbReference>
<evidence type="ECO:0000256" key="6">
    <source>
        <dbReference type="ARBA" id="ARBA00022918"/>
    </source>
</evidence>
<dbReference type="InterPro" id="IPR051083">
    <property type="entry name" value="GrpII_Intron_Splice-Mob/Def"/>
</dbReference>
<dbReference type="PRINTS" id="PR00866">
    <property type="entry name" value="RNADNAPOLMS"/>
</dbReference>
<dbReference type="GO" id="GO:0046872">
    <property type="term" value="F:metal ion binding"/>
    <property type="evidence" value="ECO:0007669"/>
    <property type="project" value="UniProtKB-KW"/>
</dbReference>
<evidence type="ECO:0000256" key="8">
    <source>
        <dbReference type="ARBA" id="ARBA00025589"/>
    </source>
</evidence>
<evidence type="ECO:0000256" key="3">
    <source>
        <dbReference type="ARBA" id="ARBA00022695"/>
    </source>
</evidence>
<dbReference type="Gene3D" id="3.10.10.10">
    <property type="entry name" value="HIV Type 1 Reverse Transcriptase, subunit A, domain 1"/>
    <property type="match status" value="1"/>
</dbReference>
<dbReference type="CDD" id="cd03487">
    <property type="entry name" value="RT_Bac_retron_II"/>
    <property type="match status" value="1"/>
</dbReference>
<gene>
    <name evidence="12" type="ORF">ETU37_03855</name>
</gene>
<evidence type="ECO:0000256" key="1">
    <source>
        <dbReference type="ARBA" id="ARBA00012493"/>
    </source>
</evidence>
<evidence type="ECO:0000256" key="7">
    <source>
        <dbReference type="ARBA" id="ARBA00023118"/>
    </source>
</evidence>
<protein>
    <recommendedName>
        <fullName evidence="1">RNA-directed DNA polymerase</fullName>
        <ecNumber evidence="1">2.7.7.49</ecNumber>
    </recommendedName>
</protein>
<dbReference type="GO" id="GO:0003723">
    <property type="term" value="F:RNA binding"/>
    <property type="evidence" value="ECO:0007669"/>
    <property type="project" value="InterPro"/>
</dbReference>
<evidence type="ECO:0000256" key="4">
    <source>
        <dbReference type="ARBA" id="ARBA00022723"/>
    </source>
</evidence>
<keyword evidence="13" id="KW-1185">Reference proteome</keyword>
<keyword evidence="2" id="KW-0808">Transferase</keyword>
<comment type="similarity">
    <text evidence="9">Belongs to the bacterial reverse transcriptase family.</text>
</comment>
<organism evidence="12 13">
    <name type="scientific">Nocardioides iriomotensis</name>
    <dbReference type="NCBI Taxonomy" id="715784"/>
    <lineage>
        <taxon>Bacteria</taxon>
        <taxon>Bacillati</taxon>
        <taxon>Actinomycetota</taxon>
        <taxon>Actinomycetes</taxon>
        <taxon>Propionibacteriales</taxon>
        <taxon>Nocardioidaceae</taxon>
        <taxon>Nocardioides</taxon>
    </lineage>
</organism>
<evidence type="ECO:0000256" key="5">
    <source>
        <dbReference type="ARBA" id="ARBA00022842"/>
    </source>
</evidence>
<accession>A0A4V1Z2G7</accession>
<evidence type="ECO:0000256" key="10">
    <source>
        <dbReference type="ARBA" id="ARBA00048173"/>
    </source>
</evidence>
<evidence type="ECO:0000313" key="13">
    <source>
        <dbReference type="Proteomes" id="UP000291189"/>
    </source>
</evidence>
<dbReference type="InterPro" id="IPR000477">
    <property type="entry name" value="RT_dom"/>
</dbReference>
<keyword evidence="3" id="KW-0548">Nucleotidyltransferase</keyword>
<dbReference type="EMBL" id="SDPU01000011">
    <property type="protein sequence ID" value="RYU14346.1"/>
    <property type="molecule type" value="Genomic_DNA"/>
</dbReference>
<dbReference type="InterPro" id="IPR043128">
    <property type="entry name" value="Rev_trsase/Diguanyl_cyclase"/>
</dbReference>